<dbReference type="SUPFAM" id="SSF52540">
    <property type="entry name" value="P-loop containing nucleoside triphosphate hydrolases"/>
    <property type="match status" value="1"/>
</dbReference>
<proteinExistence type="inferred from homology"/>
<evidence type="ECO:0008006" key="3">
    <source>
        <dbReference type="Google" id="ProtNLM"/>
    </source>
</evidence>
<gene>
    <name evidence="2" type="ORF">g.5969</name>
</gene>
<protein>
    <recommendedName>
        <fullName evidence="3">Sulfotransferase domain-containing protein</fullName>
    </recommendedName>
</protein>
<dbReference type="Gene3D" id="3.40.50.300">
    <property type="entry name" value="P-loop containing nucleotide triphosphate hydrolases"/>
    <property type="match status" value="1"/>
</dbReference>
<dbReference type="InterPro" id="IPR051589">
    <property type="entry name" value="Sialate-O-sulfotransferase"/>
</dbReference>
<dbReference type="EMBL" id="GECU01006713">
    <property type="protein sequence ID" value="JAT00994.1"/>
    <property type="molecule type" value="Transcribed_RNA"/>
</dbReference>
<comment type="similarity">
    <text evidence="1">Belongs to the WSCD family.</text>
</comment>
<dbReference type="AlphaFoldDB" id="A0A1B6JQ21"/>
<evidence type="ECO:0000256" key="1">
    <source>
        <dbReference type="ARBA" id="ARBA00010236"/>
    </source>
</evidence>
<name>A0A1B6JQ21_9HEMI</name>
<reference evidence="2" key="1">
    <citation type="submission" date="2015-11" db="EMBL/GenBank/DDBJ databases">
        <title>De novo transcriptome assembly of four potential Pierce s Disease insect vectors from Arizona vineyards.</title>
        <authorList>
            <person name="Tassone E.E."/>
        </authorList>
    </citation>
    <scope>NUCLEOTIDE SEQUENCE</scope>
</reference>
<dbReference type="PANTHER" id="PTHR45964:SF5">
    <property type="entry name" value="WSCD FAMILY MEMBER CG9164"/>
    <property type="match status" value="1"/>
</dbReference>
<dbReference type="PANTHER" id="PTHR45964">
    <property type="entry name" value="WSCD FAMILY MEMBER CG9164"/>
    <property type="match status" value="1"/>
</dbReference>
<evidence type="ECO:0000313" key="2">
    <source>
        <dbReference type="EMBL" id="JAT00994.1"/>
    </source>
</evidence>
<dbReference type="InterPro" id="IPR027417">
    <property type="entry name" value="P-loop_NTPase"/>
</dbReference>
<accession>A0A1B6JQ21</accession>
<organism evidence="2">
    <name type="scientific">Homalodisca liturata</name>
    <dbReference type="NCBI Taxonomy" id="320908"/>
    <lineage>
        <taxon>Eukaryota</taxon>
        <taxon>Metazoa</taxon>
        <taxon>Ecdysozoa</taxon>
        <taxon>Arthropoda</taxon>
        <taxon>Hexapoda</taxon>
        <taxon>Insecta</taxon>
        <taxon>Pterygota</taxon>
        <taxon>Neoptera</taxon>
        <taxon>Paraneoptera</taxon>
        <taxon>Hemiptera</taxon>
        <taxon>Auchenorrhyncha</taxon>
        <taxon>Membracoidea</taxon>
        <taxon>Cicadellidae</taxon>
        <taxon>Cicadellinae</taxon>
        <taxon>Proconiini</taxon>
        <taxon>Homalodisca</taxon>
    </lineage>
</organism>
<sequence length="293" mass="33224">MYRGRLCALGVLLGVYLAGVLLLSSVNLQDQYKDQNGAVSSSRQQAIELTGGGVSTRRANLNWCRPLHFIPEAESRPVIALASFPGSGNTWLRYLLQQATGVYTGSVYKDYGLLKNGFPAESVVNGSVSVVKTHEWGPTSRKRFHRAVLLIRAPGPAILAEFNRQSGGHVGFASPERYRRNKGRYWQQFVKDKLRTWRLSNLDWLWNFTGPTHVIVYEELVSHLERTLRALIEFLELPLDEAELQCAIVRREGIYKRKSRAVTLDPFTPYMKASLKAEQDFVFKEIQMYLDSA</sequence>